<dbReference type="InterPro" id="IPR003749">
    <property type="entry name" value="ThiS/MoaD-like"/>
</dbReference>
<dbReference type="Proteomes" id="UP001239213">
    <property type="component" value="Unassembled WGS sequence"/>
</dbReference>
<dbReference type="GO" id="GO:1990133">
    <property type="term" value="C:molybdopterin adenylyltransferase complex"/>
    <property type="evidence" value="ECO:0007669"/>
    <property type="project" value="TreeGrafter"/>
</dbReference>
<comment type="caution">
    <text evidence="2">The sequence shown here is derived from an EMBL/GenBank/DDBJ whole genome shotgun (WGS) entry which is preliminary data.</text>
</comment>
<dbReference type="InterPro" id="IPR044672">
    <property type="entry name" value="MOCS2A"/>
</dbReference>
<dbReference type="CDD" id="cd00754">
    <property type="entry name" value="Ubl_MoaD"/>
    <property type="match status" value="1"/>
</dbReference>
<sequence length="164" mass="18374">MAAAPRPPKDHFNVLFFASAGSFTSKQYEVLPAPLPLKKLFDALEERHGGFKERFLESCLVTVNLEYVDIPGPDDEDGPIIRSGDEVAIIPPSRFHTRHQSGSCLLRRLPQRTPSTIKATNKTTMNVDTMEMMDVRLVIVETWQPNGLVRNSQRSAQCGQMFSS</sequence>
<dbReference type="EMBL" id="MPDP01000255">
    <property type="protein sequence ID" value="KAK1467920.1"/>
    <property type="molecule type" value="Genomic_DNA"/>
</dbReference>
<gene>
    <name evidence="2" type="ORF">CCUS01_06878</name>
</gene>
<dbReference type="Gene3D" id="3.10.20.30">
    <property type="match status" value="1"/>
</dbReference>
<evidence type="ECO:0000313" key="2">
    <source>
        <dbReference type="EMBL" id="KAK1467920.1"/>
    </source>
</evidence>
<dbReference type="PANTHER" id="PTHR33359:SF1">
    <property type="entry name" value="MOLYBDOPTERIN SYNTHASE SULFUR CARRIER SUBUNIT"/>
    <property type="match status" value="1"/>
</dbReference>
<dbReference type="SUPFAM" id="SSF54285">
    <property type="entry name" value="MoaD/ThiS"/>
    <property type="match status" value="1"/>
</dbReference>
<dbReference type="Pfam" id="PF02597">
    <property type="entry name" value="ThiS"/>
    <property type="match status" value="1"/>
</dbReference>
<evidence type="ECO:0000256" key="1">
    <source>
        <dbReference type="ARBA" id="ARBA00022741"/>
    </source>
</evidence>
<dbReference type="GO" id="GO:0006777">
    <property type="term" value="P:Mo-molybdopterin cofactor biosynthetic process"/>
    <property type="evidence" value="ECO:0007669"/>
    <property type="project" value="InterPro"/>
</dbReference>
<proteinExistence type="predicted"/>
<name>A0AAI9Y233_9PEZI</name>
<keyword evidence="1" id="KW-0547">Nucleotide-binding</keyword>
<protein>
    <submittedName>
        <fullName evidence="2">ThiS family protein</fullName>
    </submittedName>
</protein>
<dbReference type="InterPro" id="IPR016155">
    <property type="entry name" value="Mopterin_synth/thiamin_S_b"/>
</dbReference>
<organism evidence="2 3">
    <name type="scientific">Colletotrichum cuscutae</name>
    <dbReference type="NCBI Taxonomy" id="1209917"/>
    <lineage>
        <taxon>Eukaryota</taxon>
        <taxon>Fungi</taxon>
        <taxon>Dikarya</taxon>
        <taxon>Ascomycota</taxon>
        <taxon>Pezizomycotina</taxon>
        <taxon>Sordariomycetes</taxon>
        <taxon>Hypocreomycetidae</taxon>
        <taxon>Glomerellales</taxon>
        <taxon>Glomerellaceae</taxon>
        <taxon>Colletotrichum</taxon>
        <taxon>Colletotrichum acutatum species complex</taxon>
    </lineage>
</organism>
<reference evidence="2" key="1">
    <citation type="submission" date="2016-11" db="EMBL/GenBank/DDBJ databases">
        <title>The genome sequence of Colletotrichum cuscutae.</title>
        <authorList>
            <person name="Baroncelli R."/>
        </authorList>
    </citation>
    <scope>NUCLEOTIDE SEQUENCE</scope>
    <source>
        <strain evidence="2">IMI 304802</strain>
    </source>
</reference>
<evidence type="ECO:0000313" key="3">
    <source>
        <dbReference type="Proteomes" id="UP001239213"/>
    </source>
</evidence>
<dbReference type="GO" id="GO:0000166">
    <property type="term" value="F:nucleotide binding"/>
    <property type="evidence" value="ECO:0007669"/>
    <property type="project" value="UniProtKB-KW"/>
</dbReference>
<dbReference type="InterPro" id="IPR012675">
    <property type="entry name" value="Beta-grasp_dom_sf"/>
</dbReference>
<dbReference type="PANTHER" id="PTHR33359">
    <property type="entry name" value="MOLYBDOPTERIN SYNTHASE SULFUR CARRIER SUBUNIT"/>
    <property type="match status" value="1"/>
</dbReference>
<keyword evidence="3" id="KW-1185">Reference proteome</keyword>
<accession>A0AAI9Y233</accession>
<dbReference type="AlphaFoldDB" id="A0AAI9Y233"/>